<organism evidence="2 3">
    <name type="scientific">Echinococcus multilocularis</name>
    <name type="common">Fox tapeworm</name>
    <dbReference type="NCBI Taxonomy" id="6211"/>
    <lineage>
        <taxon>Eukaryota</taxon>
        <taxon>Metazoa</taxon>
        <taxon>Spiralia</taxon>
        <taxon>Lophotrochozoa</taxon>
        <taxon>Platyhelminthes</taxon>
        <taxon>Cestoda</taxon>
        <taxon>Eucestoda</taxon>
        <taxon>Cyclophyllidea</taxon>
        <taxon>Taeniidae</taxon>
        <taxon>Echinococcus</taxon>
    </lineage>
</organism>
<evidence type="ECO:0000313" key="2">
    <source>
        <dbReference type="EMBL" id="CDS37692.2"/>
    </source>
</evidence>
<gene>
    <name evidence="2" type="ORF">EmuJ_000496100</name>
</gene>
<reference evidence="2" key="1">
    <citation type="journal article" date="2013" name="Nature">
        <title>The genomes of four tapeworm species reveal adaptations to parasitism.</title>
        <authorList>
            <person name="Tsai I.J."/>
            <person name="Zarowiecki M."/>
            <person name="Holroyd N."/>
            <person name="Garciarrubio A."/>
            <person name="Sanchez-Flores A."/>
            <person name="Brooks K.L."/>
            <person name="Tracey A."/>
            <person name="Bobes R.J."/>
            <person name="Fragoso G."/>
            <person name="Sciutto E."/>
            <person name="Aslett M."/>
            <person name="Beasley H."/>
            <person name="Bennett H.M."/>
            <person name="Cai J."/>
            <person name="Camicia F."/>
            <person name="Clark R."/>
            <person name="Cucher M."/>
            <person name="De Silva N."/>
            <person name="Day T.A."/>
            <person name="Deplazes P."/>
            <person name="Estrada K."/>
            <person name="Fernandez C."/>
            <person name="Holland P.W."/>
            <person name="Hou J."/>
            <person name="Hu S."/>
            <person name="Huckvale T."/>
            <person name="Hung S.S."/>
            <person name="Kamenetzky L."/>
            <person name="Keane J.A."/>
            <person name="Kiss F."/>
            <person name="Koziol U."/>
            <person name="Lambert O."/>
            <person name="Liu K."/>
            <person name="Luo X."/>
            <person name="Luo Y."/>
            <person name="Macchiaroli N."/>
            <person name="Nichol S."/>
            <person name="Paps J."/>
            <person name="Parkinson J."/>
            <person name="Pouchkina-Stantcheva N."/>
            <person name="Riddiford N."/>
            <person name="Rosenzvit M."/>
            <person name="Salinas G."/>
            <person name="Wasmuth J.D."/>
            <person name="Zamanian M."/>
            <person name="Zheng Y."/>
            <person name="Cai X."/>
            <person name="Soberon X."/>
            <person name="Olson P.D."/>
            <person name="Laclette J.P."/>
            <person name="Brehm K."/>
            <person name="Berriman M."/>
            <person name="Garciarrubio A."/>
            <person name="Bobes R.J."/>
            <person name="Fragoso G."/>
            <person name="Sanchez-Flores A."/>
            <person name="Estrada K."/>
            <person name="Cevallos M.A."/>
            <person name="Morett E."/>
            <person name="Gonzalez V."/>
            <person name="Portillo T."/>
            <person name="Ochoa-Leyva A."/>
            <person name="Jose M.V."/>
            <person name="Sciutto E."/>
            <person name="Landa A."/>
            <person name="Jimenez L."/>
            <person name="Valdes V."/>
            <person name="Carrero J.C."/>
            <person name="Larralde C."/>
            <person name="Morales-Montor J."/>
            <person name="Limon-Lason J."/>
            <person name="Soberon X."/>
            <person name="Laclette J.P."/>
        </authorList>
    </citation>
    <scope>NUCLEOTIDE SEQUENCE [LARGE SCALE GENOMIC DNA]</scope>
</reference>
<dbReference type="OrthoDB" id="6280315at2759"/>
<dbReference type="EMBL" id="LN902843">
    <property type="protein sequence ID" value="CDS37692.2"/>
    <property type="molecule type" value="Genomic_DNA"/>
</dbReference>
<dbReference type="STRING" id="6211.A0A068XZN2"/>
<feature type="compositionally biased region" description="Basic and acidic residues" evidence="1">
    <location>
        <begin position="89"/>
        <end position="113"/>
    </location>
</feature>
<protein>
    <submittedName>
        <fullName evidence="2">Uncharacterized protein</fullName>
    </submittedName>
</protein>
<evidence type="ECO:0000313" key="3">
    <source>
        <dbReference type="Proteomes" id="UP000017246"/>
    </source>
</evidence>
<proteinExistence type="predicted"/>
<dbReference type="AlphaFoldDB" id="A0A068XZN2"/>
<name>A0A068XZN2_ECHMU</name>
<feature type="compositionally biased region" description="Polar residues" evidence="1">
    <location>
        <begin position="37"/>
        <end position="46"/>
    </location>
</feature>
<feature type="region of interest" description="Disordered" evidence="1">
    <location>
        <begin position="1"/>
        <end position="192"/>
    </location>
</feature>
<feature type="compositionally biased region" description="Basic and acidic residues" evidence="1">
    <location>
        <begin position="170"/>
        <end position="180"/>
    </location>
</feature>
<accession>A0A068XZN2</accession>
<evidence type="ECO:0000256" key="1">
    <source>
        <dbReference type="SAM" id="MobiDB-lite"/>
    </source>
</evidence>
<feature type="compositionally biased region" description="Acidic residues" evidence="1">
    <location>
        <begin position="133"/>
        <end position="169"/>
    </location>
</feature>
<keyword evidence="3" id="KW-1185">Reference proteome</keyword>
<reference evidence="2" key="2">
    <citation type="submission" date="2015-11" db="EMBL/GenBank/DDBJ databases">
        <authorList>
            <person name="Zhang Y."/>
            <person name="Guo Z."/>
        </authorList>
    </citation>
    <scope>NUCLEOTIDE SEQUENCE</scope>
</reference>
<dbReference type="Proteomes" id="UP000017246">
    <property type="component" value="Unassembled WGS sequence"/>
</dbReference>
<sequence length="232" mass="26163">MVRSAIESIKQELRDRHGHHRSHEGAQMERKHKRTVSESTELSGTPATKRACLRKSDGHLSLAEELDLLEERSTSPSLSTTDEEDVNYGDDKKGDGKEEERDGKEMAEIEMERLPLGPTDVEDNPDNVAIISDSDEEGLDSTLGEDDDDNDDDDIDIDEEEEEGKEVEEQETREVNDKPRGQSKLSVSAATEMDLEEEMKQYLPPPCPLEYAENPLLHMSPQVGFHLRTSIF</sequence>